<dbReference type="EC" id="3.4.24.77" evidence="5"/>
<dbReference type="AlphaFoldDB" id="A0A1E7LD95"/>
<proteinExistence type="inferred from homology"/>
<evidence type="ECO:0000256" key="2">
    <source>
        <dbReference type="ARBA" id="ARBA00001947"/>
    </source>
</evidence>
<sequence>MVRNAVRAALVAILATLTLLTGQAMAAPAQAPHQAQAQAADPVVLTYDAGESAEFADAVDSGAKVWNESVTSVRLEPAKEGEQANIRIVADDGWPRTVTTSLGNGTVYMGREAVDEGHDVVRIASHELGHILGLPDVKPGPCSSLMSGASAGTSCTNANPDDSEKAAVEDAFANGAAAEHGQRGTLVYQD</sequence>
<reference evidence="16 17" key="1">
    <citation type="journal article" date="2016" name="Front. Microbiol.">
        <title>Comparative Genomics Analysis of Streptomyces Species Reveals Their Adaptation to the Marine Environment and Their Diversity at the Genomic Level.</title>
        <authorList>
            <person name="Tian X."/>
            <person name="Zhang Z."/>
            <person name="Yang T."/>
            <person name="Chen M."/>
            <person name="Li J."/>
            <person name="Chen F."/>
            <person name="Yang J."/>
            <person name="Li W."/>
            <person name="Zhang B."/>
            <person name="Zhang Z."/>
            <person name="Wu J."/>
            <person name="Zhang C."/>
            <person name="Long L."/>
            <person name="Xiao J."/>
        </authorList>
    </citation>
    <scope>NUCLEOTIDE SEQUENCE [LARGE SCALE GENOMIC DNA]</scope>
    <source>
        <strain evidence="16 17">SCSIO 10429</strain>
    </source>
</reference>
<evidence type="ECO:0000256" key="1">
    <source>
        <dbReference type="ARBA" id="ARBA00000612"/>
    </source>
</evidence>
<gene>
    <name evidence="16" type="ORF">AN218_00330</name>
</gene>
<comment type="subcellular location">
    <subcellularLocation>
        <location evidence="3">Secreted</location>
    </subcellularLocation>
</comment>
<dbReference type="InterPro" id="IPR000013">
    <property type="entry name" value="Peptidase_M7"/>
</dbReference>
<evidence type="ECO:0000256" key="15">
    <source>
        <dbReference type="SAM" id="SignalP"/>
    </source>
</evidence>
<comment type="catalytic activity">
    <reaction evidence="1">
        <text>Hydrolyzes proteins with a preference for Tyr or Phe in the P1' position. Has no action on amino-acid p-nitroanilides.</text>
        <dbReference type="EC" id="3.4.24.77"/>
    </reaction>
</comment>
<dbReference type="EMBL" id="LJGW01000014">
    <property type="protein sequence ID" value="OEV14189.1"/>
    <property type="molecule type" value="Genomic_DNA"/>
</dbReference>
<feature type="signal peptide" evidence="15">
    <location>
        <begin position="1"/>
        <end position="26"/>
    </location>
</feature>
<dbReference type="PATRIC" id="fig|518642.10.peg.6990"/>
<evidence type="ECO:0000313" key="17">
    <source>
        <dbReference type="Proteomes" id="UP000176005"/>
    </source>
</evidence>
<dbReference type="Gene3D" id="3.40.390.10">
    <property type="entry name" value="Collagenase (Catalytic Domain)"/>
    <property type="match status" value="1"/>
</dbReference>
<evidence type="ECO:0000256" key="3">
    <source>
        <dbReference type="ARBA" id="ARBA00004613"/>
    </source>
</evidence>
<evidence type="ECO:0000256" key="4">
    <source>
        <dbReference type="ARBA" id="ARBA00006571"/>
    </source>
</evidence>
<name>A0A1E7LD95_9ACTN</name>
<evidence type="ECO:0000256" key="12">
    <source>
        <dbReference type="ARBA" id="ARBA00023049"/>
    </source>
</evidence>
<evidence type="ECO:0000256" key="14">
    <source>
        <dbReference type="ARBA" id="ARBA00029927"/>
    </source>
</evidence>
<keyword evidence="15" id="KW-0732">Signal</keyword>
<evidence type="ECO:0000256" key="7">
    <source>
        <dbReference type="ARBA" id="ARBA00022525"/>
    </source>
</evidence>
<keyword evidence="9" id="KW-0479">Metal-binding</keyword>
<dbReference type="GO" id="GO:0005576">
    <property type="term" value="C:extracellular region"/>
    <property type="evidence" value="ECO:0007669"/>
    <property type="project" value="UniProtKB-SubCell"/>
</dbReference>
<keyword evidence="12" id="KW-0482">Metalloprotease</keyword>
<dbReference type="SUPFAM" id="SSF55486">
    <property type="entry name" value="Metalloproteases ('zincins'), catalytic domain"/>
    <property type="match status" value="1"/>
</dbReference>
<organism evidence="16 17">
    <name type="scientific">Streptomyces nanshensis</name>
    <dbReference type="NCBI Taxonomy" id="518642"/>
    <lineage>
        <taxon>Bacteria</taxon>
        <taxon>Bacillati</taxon>
        <taxon>Actinomycetota</taxon>
        <taxon>Actinomycetes</taxon>
        <taxon>Kitasatosporales</taxon>
        <taxon>Streptomycetaceae</taxon>
        <taxon>Streptomyces</taxon>
    </lineage>
</organism>
<evidence type="ECO:0000256" key="10">
    <source>
        <dbReference type="ARBA" id="ARBA00022801"/>
    </source>
</evidence>
<evidence type="ECO:0000256" key="6">
    <source>
        <dbReference type="ARBA" id="ARBA00019129"/>
    </source>
</evidence>
<dbReference type="PRINTS" id="PR00787">
    <property type="entry name" value="NEUTRALPTASE"/>
</dbReference>
<dbReference type="Pfam" id="PF02031">
    <property type="entry name" value="Peptidase_M7"/>
    <property type="match status" value="1"/>
</dbReference>
<evidence type="ECO:0000256" key="13">
    <source>
        <dbReference type="ARBA" id="ARBA00023157"/>
    </source>
</evidence>
<keyword evidence="10" id="KW-0378">Hydrolase</keyword>
<comment type="cofactor">
    <cofactor evidence="2">
        <name>Zn(2+)</name>
        <dbReference type="ChEBI" id="CHEBI:29105"/>
    </cofactor>
</comment>
<accession>A0A1E7LD95</accession>
<evidence type="ECO:0000256" key="9">
    <source>
        <dbReference type="ARBA" id="ARBA00022723"/>
    </source>
</evidence>
<keyword evidence="17" id="KW-1185">Reference proteome</keyword>
<comment type="similarity">
    <text evidence="4">Belongs to the peptidase M7 family.</text>
</comment>
<keyword evidence="11" id="KW-0862">Zinc</keyword>
<keyword evidence="8" id="KW-0645">Protease</keyword>
<keyword evidence="13" id="KW-1015">Disulfide bond</keyword>
<evidence type="ECO:0000313" key="16">
    <source>
        <dbReference type="EMBL" id="OEV14189.1"/>
    </source>
</evidence>
<dbReference type="GO" id="GO:0008270">
    <property type="term" value="F:zinc ion binding"/>
    <property type="evidence" value="ECO:0007669"/>
    <property type="project" value="InterPro"/>
</dbReference>
<dbReference type="Proteomes" id="UP000176005">
    <property type="component" value="Unassembled WGS sequence"/>
</dbReference>
<evidence type="ECO:0000256" key="5">
    <source>
        <dbReference type="ARBA" id="ARBA00012325"/>
    </source>
</evidence>
<dbReference type="GO" id="GO:0006508">
    <property type="term" value="P:proteolysis"/>
    <property type="evidence" value="ECO:0007669"/>
    <property type="project" value="UniProtKB-KW"/>
</dbReference>
<dbReference type="GO" id="GO:0004222">
    <property type="term" value="F:metalloendopeptidase activity"/>
    <property type="evidence" value="ECO:0007669"/>
    <property type="project" value="InterPro"/>
</dbReference>
<evidence type="ECO:0000256" key="11">
    <source>
        <dbReference type="ARBA" id="ARBA00022833"/>
    </source>
</evidence>
<feature type="chain" id="PRO_5025513619" description="Extracellular small neutral protease" evidence="15">
    <location>
        <begin position="27"/>
        <end position="190"/>
    </location>
</feature>
<keyword evidence="7" id="KW-0964">Secreted</keyword>
<protein>
    <recommendedName>
        <fullName evidence="6">Extracellular small neutral protease</fullName>
        <ecNumber evidence="5">3.4.24.77</ecNumber>
    </recommendedName>
    <alternativeName>
        <fullName evidence="14">Snapalysin</fullName>
    </alternativeName>
</protein>
<comment type="caution">
    <text evidence="16">The sequence shown here is derived from an EMBL/GenBank/DDBJ whole genome shotgun (WGS) entry which is preliminary data.</text>
</comment>
<dbReference type="InterPro" id="IPR024079">
    <property type="entry name" value="MetalloPept_cat_dom_sf"/>
</dbReference>
<evidence type="ECO:0000256" key="8">
    <source>
        <dbReference type="ARBA" id="ARBA00022670"/>
    </source>
</evidence>